<dbReference type="EMBL" id="JACHFH010000038">
    <property type="protein sequence ID" value="MBB5337217.1"/>
    <property type="molecule type" value="Genomic_DNA"/>
</dbReference>
<dbReference type="InterPro" id="IPR032638">
    <property type="entry name" value="Porin_5"/>
</dbReference>
<reference evidence="3 4" key="1">
    <citation type="submission" date="2020-08" db="EMBL/GenBank/DDBJ databases">
        <title>Genomic Encyclopedia of Type Strains, Phase IV (KMG-IV): sequencing the most valuable type-strain genomes for metagenomic binning, comparative biology and taxonomic classification.</title>
        <authorList>
            <person name="Goeker M."/>
        </authorList>
    </citation>
    <scope>NUCLEOTIDE SEQUENCE [LARGE SCALE GENOMIC DNA]</scope>
    <source>
        <strain evidence="3 4">DSM 24661</strain>
    </source>
</reference>
<dbReference type="RefSeq" id="WP_183862864.1">
    <property type="nucleotide sequence ID" value="NZ_JACHFH010000038.1"/>
</dbReference>
<keyword evidence="4" id="KW-1185">Reference proteome</keyword>
<dbReference type="Pfam" id="PF00395">
    <property type="entry name" value="SLH"/>
    <property type="match status" value="1"/>
</dbReference>
<feature type="chain" id="PRO_5032761902" description="SLH domain-containing protein" evidence="1">
    <location>
        <begin position="25"/>
        <end position="467"/>
    </location>
</feature>
<name>A0A840UN18_9FIRM</name>
<comment type="caution">
    <text evidence="3">The sequence shown here is derived from an EMBL/GenBank/DDBJ whole genome shotgun (WGS) entry which is preliminary data.</text>
</comment>
<sequence>MTKKTLVSMITGALVIGAASTTFAAANPFSDVPADSWAYDAVSKLASDGIINGYTDGTYKGQNTMTRYEMAQIVAKAMTKTDMDKADKALVDKLAAEFSEELDNLGVRVSDLEKKSDNVKWGGRMSYIYSGIKSPEYKSGATRATTSDRADTNTYRLRLEPKMFVGNSGWTVNARIQYFSNASSANNGGSTNNGDSDKSDTTVDKIYAEGPLFGADAKLGKLDTYSDDVFGSGLIMDDNISGAQFKWHVGDKEGNSYVKAVAGRYDFDSDSNIGKTEAFDGTGDYLSLEAGIAPKNSKLSGLLGYYTLRNIDANNAGAFAKTFDGKSMSNDDNTGIWAAGLGYAFDKNVKLYGIYAKSDMDDVAGYAGDDQSKAYDITLAYKGADMTKPGSWGAYTAYRYLGEYATIVPTYDAATRGTKGWEIGANYTVAENIVATIRYYDGKNLSADYANNDADFSKVYGEVDFWF</sequence>
<evidence type="ECO:0000313" key="4">
    <source>
        <dbReference type="Proteomes" id="UP000559117"/>
    </source>
</evidence>
<dbReference type="PANTHER" id="PTHR43308:SF1">
    <property type="entry name" value="OUTER MEMBRANE PROTEIN ALPHA"/>
    <property type="match status" value="1"/>
</dbReference>
<evidence type="ECO:0000313" key="3">
    <source>
        <dbReference type="EMBL" id="MBB5337217.1"/>
    </source>
</evidence>
<gene>
    <name evidence="3" type="ORF">HNR32_002376</name>
</gene>
<proteinExistence type="predicted"/>
<dbReference type="AlphaFoldDB" id="A0A840UN18"/>
<evidence type="ECO:0000259" key="2">
    <source>
        <dbReference type="PROSITE" id="PS51272"/>
    </source>
</evidence>
<organism evidence="3 4">
    <name type="scientific">Pectinatus brassicae</name>
    <dbReference type="NCBI Taxonomy" id="862415"/>
    <lineage>
        <taxon>Bacteria</taxon>
        <taxon>Bacillati</taxon>
        <taxon>Bacillota</taxon>
        <taxon>Negativicutes</taxon>
        <taxon>Selenomonadales</taxon>
        <taxon>Selenomonadaceae</taxon>
        <taxon>Pectinatus</taxon>
    </lineage>
</organism>
<dbReference type="SUPFAM" id="SSF56935">
    <property type="entry name" value="Porins"/>
    <property type="match status" value="1"/>
</dbReference>
<feature type="domain" description="SLH" evidence="2">
    <location>
        <begin position="25"/>
        <end position="88"/>
    </location>
</feature>
<protein>
    <recommendedName>
        <fullName evidence="2">SLH domain-containing protein</fullName>
    </recommendedName>
</protein>
<evidence type="ECO:0000256" key="1">
    <source>
        <dbReference type="SAM" id="SignalP"/>
    </source>
</evidence>
<dbReference type="PROSITE" id="PS51272">
    <property type="entry name" value="SLH"/>
    <property type="match status" value="1"/>
</dbReference>
<dbReference type="InterPro" id="IPR051465">
    <property type="entry name" value="Cell_Envelope_Struct_Comp"/>
</dbReference>
<keyword evidence="1" id="KW-0732">Signal</keyword>
<dbReference type="Proteomes" id="UP000559117">
    <property type="component" value="Unassembled WGS sequence"/>
</dbReference>
<feature type="signal peptide" evidence="1">
    <location>
        <begin position="1"/>
        <end position="24"/>
    </location>
</feature>
<accession>A0A840UN18</accession>
<dbReference type="PANTHER" id="PTHR43308">
    <property type="entry name" value="OUTER MEMBRANE PROTEIN ALPHA-RELATED"/>
    <property type="match status" value="1"/>
</dbReference>
<dbReference type="InterPro" id="IPR001119">
    <property type="entry name" value="SLH_dom"/>
</dbReference>
<dbReference type="Pfam" id="PF16930">
    <property type="entry name" value="Porin_5"/>
    <property type="match status" value="1"/>
</dbReference>